<dbReference type="EMBL" id="KB469311">
    <property type="protein sequence ID" value="EPQ51368.1"/>
    <property type="molecule type" value="Genomic_DNA"/>
</dbReference>
<protein>
    <submittedName>
        <fullName evidence="2">Uncharacterized protein</fullName>
    </submittedName>
</protein>
<feature type="region of interest" description="Disordered" evidence="1">
    <location>
        <begin position="61"/>
        <end position="140"/>
    </location>
</feature>
<proteinExistence type="predicted"/>
<gene>
    <name evidence="2" type="ORF">GLOTRDRAFT_96516</name>
</gene>
<feature type="compositionally biased region" description="Basic and acidic residues" evidence="1">
    <location>
        <begin position="84"/>
        <end position="93"/>
    </location>
</feature>
<dbReference type="KEGG" id="gtr:GLOTRDRAFT_96516"/>
<organism evidence="2 3">
    <name type="scientific">Gloeophyllum trabeum (strain ATCC 11539 / FP-39264 / Madison 617)</name>
    <name type="common">Brown rot fungus</name>
    <dbReference type="NCBI Taxonomy" id="670483"/>
    <lineage>
        <taxon>Eukaryota</taxon>
        <taxon>Fungi</taxon>
        <taxon>Dikarya</taxon>
        <taxon>Basidiomycota</taxon>
        <taxon>Agaricomycotina</taxon>
        <taxon>Agaricomycetes</taxon>
        <taxon>Gloeophyllales</taxon>
        <taxon>Gloeophyllaceae</taxon>
        <taxon>Gloeophyllum</taxon>
    </lineage>
</organism>
<sequence>MSITSATPAYQLRQCPFTFKRALDGDGHSSATKFPLFRDVCWDPEPETLRVRDWREDAKGMGNRLNVDRSPTVRSRLRSRGHGHTHEQPRNARMESTVQEQAPQREDTARPNPENEQQMKETGGSSGSESRPSKRPRTRAVSLANVVTNNHTRPSTAKAKTKEERKEILMADPDVTNVEPTSVTCRKCGGTISLDKRGEYYLTAWNKHKRVC</sequence>
<accession>S7PV34</accession>
<keyword evidence="3" id="KW-1185">Reference proteome</keyword>
<dbReference type="RefSeq" id="XP_007870332.1">
    <property type="nucleotide sequence ID" value="XM_007872141.1"/>
</dbReference>
<dbReference type="Proteomes" id="UP000030669">
    <property type="component" value="Unassembled WGS sequence"/>
</dbReference>
<reference evidence="2 3" key="1">
    <citation type="journal article" date="2012" name="Science">
        <title>The Paleozoic origin of enzymatic lignin decomposition reconstructed from 31 fungal genomes.</title>
        <authorList>
            <person name="Floudas D."/>
            <person name="Binder M."/>
            <person name="Riley R."/>
            <person name="Barry K."/>
            <person name="Blanchette R.A."/>
            <person name="Henrissat B."/>
            <person name="Martinez A.T."/>
            <person name="Otillar R."/>
            <person name="Spatafora J.W."/>
            <person name="Yadav J.S."/>
            <person name="Aerts A."/>
            <person name="Benoit I."/>
            <person name="Boyd A."/>
            <person name="Carlson A."/>
            <person name="Copeland A."/>
            <person name="Coutinho P.M."/>
            <person name="de Vries R.P."/>
            <person name="Ferreira P."/>
            <person name="Findley K."/>
            <person name="Foster B."/>
            <person name="Gaskell J."/>
            <person name="Glotzer D."/>
            <person name="Gorecki P."/>
            <person name="Heitman J."/>
            <person name="Hesse C."/>
            <person name="Hori C."/>
            <person name="Igarashi K."/>
            <person name="Jurgens J.A."/>
            <person name="Kallen N."/>
            <person name="Kersten P."/>
            <person name="Kohler A."/>
            <person name="Kuees U."/>
            <person name="Kumar T.K.A."/>
            <person name="Kuo A."/>
            <person name="LaButti K."/>
            <person name="Larrondo L.F."/>
            <person name="Lindquist E."/>
            <person name="Ling A."/>
            <person name="Lombard V."/>
            <person name="Lucas S."/>
            <person name="Lundell T."/>
            <person name="Martin R."/>
            <person name="McLaughlin D.J."/>
            <person name="Morgenstern I."/>
            <person name="Morin E."/>
            <person name="Murat C."/>
            <person name="Nagy L.G."/>
            <person name="Nolan M."/>
            <person name="Ohm R.A."/>
            <person name="Patyshakuliyeva A."/>
            <person name="Rokas A."/>
            <person name="Ruiz-Duenas F.J."/>
            <person name="Sabat G."/>
            <person name="Salamov A."/>
            <person name="Samejima M."/>
            <person name="Schmutz J."/>
            <person name="Slot J.C."/>
            <person name="St John F."/>
            <person name="Stenlid J."/>
            <person name="Sun H."/>
            <person name="Sun S."/>
            <person name="Syed K."/>
            <person name="Tsang A."/>
            <person name="Wiebenga A."/>
            <person name="Young D."/>
            <person name="Pisabarro A."/>
            <person name="Eastwood D.C."/>
            <person name="Martin F."/>
            <person name="Cullen D."/>
            <person name="Grigoriev I.V."/>
            <person name="Hibbett D.S."/>
        </authorList>
    </citation>
    <scope>NUCLEOTIDE SEQUENCE [LARGE SCALE GENOMIC DNA]</scope>
    <source>
        <strain evidence="2 3">ATCC 11539</strain>
    </source>
</reference>
<dbReference type="AlphaFoldDB" id="S7PV34"/>
<dbReference type="HOGENOM" id="CLU_1299840_0_0_1"/>
<dbReference type="OrthoDB" id="2855464at2759"/>
<evidence type="ECO:0000313" key="3">
    <source>
        <dbReference type="Proteomes" id="UP000030669"/>
    </source>
</evidence>
<evidence type="ECO:0000256" key="1">
    <source>
        <dbReference type="SAM" id="MobiDB-lite"/>
    </source>
</evidence>
<name>S7PV34_GLOTA</name>
<evidence type="ECO:0000313" key="2">
    <source>
        <dbReference type="EMBL" id="EPQ51368.1"/>
    </source>
</evidence>
<dbReference type="GeneID" id="19309865"/>